<dbReference type="AlphaFoldDB" id="A0A6J7H5Q8"/>
<dbReference type="EMBL" id="CAFBMR010000036">
    <property type="protein sequence ID" value="CAB4914398.1"/>
    <property type="molecule type" value="Genomic_DNA"/>
</dbReference>
<reference evidence="1" key="1">
    <citation type="submission" date="2020-05" db="EMBL/GenBank/DDBJ databases">
        <authorList>
            <person name="Chiriac C."/>
            <person name="Salcher M."/>
            <person name="Ghai R."/>
            <person name="Kavagutti S V."/>
        </authorList>
    </citation>
    <scope>NUCLEOTIDE SEQUENCE</scope>
</reference>
<proteinExistence type="predicted"/>
<protein>
    <submittedName>
        <fullName evidence="1">Unannotated protein</fullName>
    </submittedName>
</protein>
<gene>
    <name evidence="1" type="ORF">UFOPK3610_01027</name>
</gene>
<sequence length="234" mass="24870">MPNSMQILGYKPRICILLGMAYGARETAVPARALLEPTLLLTGRSAAVVYSQPAAELKRLADAGVIIKIARGYYAAVPIGKQGGAWLPSMEDLTAGLASAVYGPGRGALWGLSAARVHGAVPRAIAAGYALGPAQHRPVTLLARPGQVTFRKRDPERLDLDFLETELGPGRVTSVAQTILDLSSRAFDDEGDPRTEAVRHLMTSVDADELADLAVRVRGQAALHRARTLVAHAH</sequence>
<evidence type="ECO:0000313" key="1">
    <source>
        <dbReference type="EMBL" id="CAB4914398.1"/>
    </source>
</evidence>
<accession>A0A6J7H5Q8</accession>
<name>A0A6J7H5Q8_9ZZZZ</name>
<organism evidence="1">
    <name type="scientific">freshwater metagenome</name>
    <dbReference type="NCBI Taxonomy" id="449393"/>
    <lineage>
        <taxon>unclassified sequences</taxon>
        <taxon>metagenomes</taxon>
        <taxon>ecological metagenomes</taxon>
    </lineage>
</organism>